<keyword evidence="3" id="KW-1185">Reference proteome</keyword>
<accession>A0ABM8E666</accession>
<proteinExistence type="predicted"/>
<feature type="region of interest" description="Disordered" evidence="1">
    <location>
        <begin position="20"/>
        <end position="60"/>
    </location>
</feature>
<organism evidence="2 3">
    <name type="scientific">Methylocystis iwaonis</name>
    <dbReference type="NCBI Taxonomy" id="2885079"/>
    <lineage>
        <taxon>Bacteria</taxon>
        <taxon>Pseudomonadati</taxon>
        <taxon>Pseudomonadota</taxon>
        <taxon>Alphaproteobacteria</taxon>
        <taxon>Hyphomicrobiales</taxon>
        <taxon>Methylocystaceae</taxon>
        <taxon>Methylocystis</taxon>
    </lineage>
</organism>
<dbReference type="EMBL" id="AP027142">
    <property type="protein sequence ID" value="BDV33455.1"/>
    <property type="molecule type" value="Genomic_DNA"/>
</dbReference>
<gene>
    <name evidence="2" type="ORF">SS37A_09840</name>
</gene>
<protein>
    <submittedName>
        <fullName evidence="2">Uncharacterized protein</fullName>
    </submittedName>
</protein>
<reference evidence="2 3" key="1">
    <citation type="journal article" date="2023" name="Int. J. Syst. Evol. Microbiol.">
        <title>Methylocystis iwaonis sp. nov., a type II methane-oxidizing bacterium from surface soil of a rice paddy field in Japan, and emended description of the genus Methylocystis (ex Whittenbury et al. 1970) Bowman et al. 1993.</title>
        <authorList>
            <person name="Kaise H."/>
            <person name="Sawadogo J.B."/>
            <person name="Alam M.S."/>
            <person name="Ueno C."/>
            <person name="Dianou D."/>
            <person name="Shinjo R."/>
            <person name="Asakawa S."/>
        </authorList>
    </citation>
    <scope>NUCLEOTIDE SEQUENCE [LARGE SCALE GENOMIC DNA]</scope>
    <source>
        <strain evidence="2 3">SS37A-Re</strain>
    </source>
</reference>
<dbReference type="Proteomes" id="UP001317629">
    <property type="component" value="Chromosome"/>
</dbReference>
<evidence type="ECO:0000313" key="3">
    <source>
        <dbReference type="Proteomes" id="UP001317629"/>
    </source>
</evidence>
<evidence type="ECO:0000256" key="1">
    <source>
        <dbReference type="SAM" id="MobiDB-lite"/>
    </source>
</evidence>
<name>A0ABM8E666_9HYPH</name>
<evidence type="ECO:0000313" key="2">
    <source>
        <dbReference type="EMBL" id="BDV33455.1"/>
    </source>
</evidence>
<sequence>MEAEARSKAAPIDAMTGTAASAKIIATEPERERRKSPAKCEMQRFARFITPAPDRRKHSD</sequence>